<dbReference type="RefSeq" id="WP_218596173.1">
    <property type="nucleotide sequence ID" value="NZ_JADQDE010000005.1"/>
</dbReference>
<keyword evidence="4" id="KW-1185">Reference proteome</keyword>
<accession>A0ABS6UK26</accession>
<feature type="region of interest" description="Disordered" evidence="1">
    <location>
        <begin position="120"/>
        <end position="168"/>
    </location>
</feature>
<evidence type="ECO:0000256" key="1">
    <source>
        <dbReference type="SAM" id="MobiDB-lite"/>
    </source>
</evidence>
<protein>
    <submittedName>
        <fullName evidence="3">Uncharacterized protein</fullName>
    </submittedName>
</protein>
<dbReference type="EMBL" id="JADQDF010000003">
    <property type="protein sequence ID" value="MBW0132620.1"/>
    <property type="molecule type" value="Genomic_DNA"/>
</dbReference>
<feature type="compositionally biased region" description="Basic and acidic residues" evidence="1">
    <location>
        <begin position="254"/>
        <end position="271"/>
    </location>
</feature>
<feature type="region of interest" description="Disordered" evidence="1">
    <location>
        <begin position="244"/>
        <end position="271"/>
    </location>
</feature>
<reference evidence="3 4" key="1">
    <citation type="submission" date="2020-11" db="EMBL/GenBank/DDBJ databases">
        <title>Pseudonocardia abyssalis sp. nov. and Pseudonocardia oceani sp. nov., description and phylogenomic analysis of two novel actinomycetes isolated from the deep Southern Ocean.</title>
        <authorList>
            <person name="Parra J."/>
        </authorList>
    </citation>
    <scope>NUCLEOTIDE SEQUENCE [LARGE SCALE GENOMIC DNA]</scope>
    <source>
        <strain evidence="3">KRD-185</strain>
        <strain evidence="4">KRD185</strain>
    </source>
</reference>
<evidence type="ECO:0000313" key="2">
    <source>
        <dbReference type="EMBL" id="MBW0131213.1"/>
    </source>
</evidence>
<proteinExistence type="predicted"/>
<comment type="caution">
    <text evidence="3">The sequence shown here is derived from an EMBL/GenBank/DDBJ whole genome shotgun (WGS) entry which is preliminary data.</text>
</comment>
<name>A0ABS6UK26_9PSEU</name>
<sequence length="271" mass="29591">MRIRTIKPEFFTSLTIEALRLEERLTFIGLWMYADDEGRCKYDARLIRAALWPLSDRTTADVDEDIRGLTEASLITHYIVSDRSYLAVNGWSEHQRINRKTASKLPAPTEGQIVPLNRQKAASVRTHGGLSEDVHRERKGTGNREQGTPTAAAVGPTQPAADPVGPTDVTPRVVVAAWIEAMNTNGVTPTQGMRNQVGKLAKELLASNDASRVVDAARAAGSKGYATIDRELAAMAGRPLRAVAGGRPSSPYPYDEHGQLRDPKTGVLIER</sequence>
<dbReference type="Proteomes" id="UP000694300">
    <property type="component" value="Unassembled WGS sequence"/>
</dbReference>
<dbReference type="EMBL" id="JADQDF010000001">
    <property type="protein sequence ID" value="MBW0131213.1"/>
    <property type="molecule type" value="Genomic_DNA"/>
</dbReference>
<evidence type="ECO:0000313" key="4">
    <source>
        <dbReference type="Proteomes" id="UP000694300"/>
    </source>
</evidence>
<feature type="compositionally biased region" description="Basic and acidic residues" evidence="1">
    <location>
        <begin position="130"/>
        <end position="142"/>
    </location>
</feature>
<organism evidence="3 4">
    <name type="scientific">Pseudonocardia oceani</name>
    <dbReference type="NCBI Taxonomy" id="2792013"/>
    <lineage>
        <taxon>Bacteria</taxon>
        <taxon>Bacillati</taxon>
        <taxon>Actinomycetota</taxon>
        <taxon>Actinomycetes</taxon>
        <taxon>Pseudonocardiales</taxon>
        <taxon>Pseudonocardiaceae</taxon>
        <taxon>Pseudonocardia</taxon>
    </lineage>
</organism>
<gene>
    <name evidence="2" type="ORF">I4I82_26535</name>
    <name evidence="3" type="ORF">I4I82_33775</name>
</gene>
<evidence type="ECO:0000313" key="3">
    <source>
        <dbReference type="EMBL" id="MBW0132620.1"/>
    </source>
</evidence>